<keyword evidence="1" id="KW-1133">Transmembrane helix</keyword>
<proteinExistence type="predicted"/>
<keyword evidence="3" id="KW-1185">Reference proteome</keyword>
<protein>
    <submittedName>
        <fullName evidence="2">Variant erythrocyte surface antigen-1 family protein</fullName>
    </submittedName>
</protein>
<name>A0AAD9GIL9_BABDI</name>
<comment type="caution">
    <text evidence="2">The sequence shown here is derived from an EMBL/GenBank/DDBJ whole genome shotgun (WGS) entry which is preliminary data.</text>
</comment>
<evidence type="ECO:0000256" key="1">
    <source>
        <dbReference type="SAM" id="Phobius"/>
    </source>
</evidence>
<feature type="transmembrane region" description="Helical" evidence="1">
    <location>
        <begin position="690"/>
        <end position="715"/>
    </location>
</feature>
<dbReference type="AlphaFoldDB" id="A0AAD9GIL9"/>
<accession>A0AAD9GIL9</accession>
<keyword evidence="1" id="KW-0472">Membrane</keyword>
<dbReference type="InterPro" id="IPR024751">
    <property type="entry name" value="VESA1"/>
</dbReference>
<dbReference type="Proteomes" id="UP001195914">
    <property type="component" value="Unassembled WGS sequence"/>
</dbReference>
<reference evidence="2" key="1">
    <citation type="journal article" date="2014" name="Nucleic Acids Res.">
        <title>The evolutionary dynamics of variant antigen genes in Babesia reveal a history of genomic innovation underlying host-parasite interaction.</title>
        <authorList>
            <person name="Jackson A.P."/>
            <person name="Otto T.D."/>
            <person name="Darby A."/>
            <person name="Ramaprasad A."/>
            <person name="Xia D."/>
            <person name="Echaide I.E."/>
            <person name="Farber M."/>
            <person name="Gahlot S."/>
            <person name="Gamble J."/>
            <person name="Gupta D."/>
            <person name="Gupta Y."/>
            <person name="Jackson L."/>
            <person name="Malandrin L."/>
            <person name="Malas T.B."/>
            <person name="Moussa E."/>
            <person name="Nair M."/>
            <person name="Reid A.J."/>
            <person name="Sanders M."/>
            <person name="Sharma J."/>
            <person name="Tracey A."/>
            <person name="Quail M.A."/>
            <person name="Weir W."/>
            <person name="Wastling J.M."/>
            <person name="Hall N."/>
            <person name="Willadsen P."/>
            <person name="Lingelbach K."/>
            <person name="Shiels B."/>
            <person name="Tait A."/>
            <person name="Berriman M."/>
            <person name="Allred D.R."/>
            <person name="Pain A."/>
        </authorList>
    </citation>
    <scope>NUCLEOTIDE SEQUENCE</scope>
    <source>
        <strain evidence="2">1802A</strain>
    </source>
</reference>
<reference evidence="2" key="2">
    <citation type="submission" date="2021-05" db="EMBL/GenBank/DDBJ databases">
        <authorList>
            <person name="Pain A."/>
        </authorList>
    </citation>
    <scope>NUCLEOTIDE SEQUENCE</scope>
    <source>
        <strain evidence="2">1802A</strain>
    </source>
</reference>
<organism evidence="2 3">
    <name type="scientific">Babesia divergens</name>
    <dbReference type="NCBI Taxonomy" id="32595"/>
    <lineage>
        <taxon>Eukaryota</taxon>
        <taxon>Sar</taxon>
        <taxon>Alveolata</taxon>
        <taxon>Apicomplexa</taxon>
        <taxon>Aconoidasida</taxon>
        <taxon>Piroplasmida</taxon>
        <taxon>Babesiidae</taxon>
        <taxon>Babesia</taxon>
    </lineage>
</organism>
<evidence type="ECO:0000313" key="3">
    <source>
        <dbReference type="Proteomes" id="UP001195914"/>
    </source>
</evidence>
<dbReference type="Pfam" id="PF12785">
    <property type="entry name" value="VESA1_N"/>
    <property type="match status" value="1"/>
</dbReference>
<gene>
    <name evidence="2" type="ORF">X943_001064</name>
</gene>
<keyword evidence="1" id="KW-0812">Transmembrane</keyword>
<sequence length="759" mass="84052">MCSGGEALPSSLSVLGTLRSVLTGSLGPLRGTRKVCYMYYTDVFVGSGKDIEKLKNALEAVVPDSVDLNKELTALADGLQNFRKEITQGGYSSSYSDKATWEELCKNCQCNSNPSRCSCSCPSVSSVCEPSDCCPNCDVRKAAKIFLGFIPCLYYGLKYLYDKCNGKGGWEDLNIANKDYSLGRFLIGMGYDVDKELNGKTGGEISKLLKTLFNGSPKGPLEKLYNVSKNYFTSRFTSHVPSSDSQPETVRDILLWLSGLPFASGFKALLEHCKDLCKPVENSKNSVNPENFETSLFDSCFLSPFVLGAIEGSKSNEEALKGFPPYKSEWQKFLYPSDSSALADMLFEYVRKIYIPLHFLRFQCERNPDQAGWKECYFGQKCSVDSGSGSSSSNSGCKCSGHDKYLCTNSHSSCSSSSCSSPCSHPLQAFLIDGSDSQSSDPKSLFALPGTTPMGFSKLSSTAKSGESLLGILEPFCDSSSTSLTSLVKSLICISRTPPETLGELFGFFQKFKDPPVFSSKFADYASKEPGRPDGEKFTNAFQSALETLKGSSHSSSHSGNSHSDLKSLYDCSTSTCGPYLNSLTGDVYTNFIDNFDETYLSWICYLPKDFKTLLEEFRKKFSDCCSSGNCQKIVECPCALPKFYAQGFTFASPNRLNGKKSCQNFLDQLKKVLQSNAPLQKLLNAIDEFLWHIRLPFVYAFLYIWILVISYFYYVQFYKLDLLHIDSHLHLPRSFKILPSTLFSDASSKLKDLSYFSL</sequence>
<dbReference type="EMBL" id="JAHBMH010000015">
    <property type="protein sequence ID" value="KAK1939107.1"/>
    <property type="molecule type" value="Genomic_DNA"/>
</dbReference>
<evidence type="ECO:0000313" key="2">
    <source>
        <dbReference type="EMBL" id="KAK1939107.1"/>
    </source>
</evidence>